<dbReference type="OrthoDB" id="10011855at2759"/>
<dbReference type="AlphaFoldDB" id="A0A077YWT9"/>
<dbReference type="InterPro" id="IPR050359">
    <property type="entry name" value="bHLH_transcription_factors"/>
</dbReference>
<dbReference type="GO" id="GO:0000981">
    <property type="term" value="F:DNA-binding transcription factor activity, RNA polymerase II-specific"/>
    <property type="evidence" value="ECO:0007669"/>
    <property type="project" value="TreeGrafter"/>
</dbReference>
<dbReference type="PANTHER" id="PTHR19290:SF164">
    <property type="entry name" value="BHLH DOMAIN-CONTAINING PROTEIN"/>
    <property type="match status" value="1"/>
</dbReference>
<protein>
    <submittedName>
        <fullName evidence="2">HLH domain containing protein</fullName>
    </submittedName>
</protein>
<accession>A0A077YWT9</accession>
<dbReference type="STRING" id="36087.A0A077YWT9"/>
<dbReference type="Proteomes" id="UP000030665">
    <property type="component" value="Unassembled WGS sequence"/>
</dbReference>
<evidence type="ECO:0000313" key="3">
    <source>
        <dbReference type="Proteomes" id="UP000030665"/>
    </source>
</evidence>
<dbReference type="InterPro" id="IPR036638">
    <property type="entry name" value="HLH_DNA-bd_sf"/>
</dbReference>
<dbReference type="GO" id="GO:0061564">
    <property type="term" value="P:axon development"/>
    <property type="evidence" value="ECO:0007669"/>
    <property type="project" value="TreeGrafter"/>
</dbReference>
<dbReference type="Gene3D" id="4.10.280.10">
    <property type="entry name" value="Helix-loop-helix DNA-binding domain"/>
    <property type="match status" value="1"/>
</dbReference>
<organism evidence="2 3">
    <name type="scientific">Trichuris trichiura</name>
    <name type="common">Whipworm</name>
    <name type="synonym">Trichocephalus trichiurus</name>
    <dbReference type="NCBI Taxonomy" id="36087"/>
    <lineage>
        <taxon>Eukaryota</taxon>
        <taxon>Metazoa</taxon>
        <taxon>Ecdysozoa</taxon>
        <taxon>Nematoda</taxon>
        <taxon>Enoplea</taxon>
        <taxon>Dorylaimia</taxon>
        <taxon>Trichinellida</taxon>
        <taxon>Trichuridae</taxon>
        <taxon>Trichuris</taxon>
    </lineage>
</organism>
<feature type="domain" description="BHLH" evidence="1">
    <location>
        <begin position="47"/>
        <end position="101"/>
    </location>
</feature>
<dbReference type="GO" id="GO:0070888">
    <property type="term" value="F:E-box binding"/>
    <property type="evidence" value="ECO:0007669"/>
    <property type="project" value="TreeGrafter"/>
</dbReference>
<evidence type="ECO:0000313" key="2">
    <source>
        <dbReference type="EMBL" id="CDW52512.1"/>
    </source>
</evidence>
<dbReference type="PANTHER" id="PTHR19290">
    <property type="entry name" value="BASIC HELIX-LOOP-HELIX PROTEIN NEUROGENIN-RELATED"/>
    <property type="match status" value="1"/>
</dbReference>
<dbReference type="PROSITE" id="PS50888">
    <property type="entry name" value="BHLH"/>
    <property type="match status" value="1"/>
</dbReference>
<dbReference type="InterPro" id="IPR011598">
    <property type="entry name" value="bHLH_dom"/>
</dbReference>
<dbReference type="GO" id="GO:0045944">
    <property type="term" value="P:positive regulation of transcription by RNA polymerase II"/>
    <property type="evidence" value="ECO:0007669"/>
    <property type="project" value="TreeGrafter"/>
</dbReference>
<proteinExistence type="predicted"/>
<dbReference type="GO" id="GO:0007423">
    <property type="term" value="P:sensory organ development"/>
    <property type="evidence" value="ECO:0007669"/>
    <property type="project" value="TreeGrafter"/>
</dbReference>
<dbReference type="SMART" id="SM00353">
    <property type="entry name" value="HLH"/>
    <property type="match status" value="1"/>
</dbReference>
<evidence type="ECO:0000259" key="1">
    <source>
        <dbReference type="PROSITE" id="PS50888"/>
    </source>
</evidence>
<reference evidence="2" key="2">
    <citation type="submission" date="2014-03" db="EMBL/GenBank/DDBJ databases">
        <title>The whipworm genome and dual-species transcriptomics of an intimate host-pathogen interaction.</title>
        <authorList>
            <person name="Foth B.J."/>
            <person name="Tsai I.J."/>
            <person name="Reid A.J."/>
            <person name="Bancroft A.J."/>
            <person name="Nichol S."/>
            <person name="Tracey A."/>
            <person name="Holroyd N."/>
            <person name="Cotton J.A."/>
            <person name="Stanley E.J."/>
            <person name="Zarowiecki M."/>
            <person name="Liu J.Z."/>
            <person name="Huckvale T."/>
            <person name="Cooper P.J."/>
            <person name="Grencis R.K."/>
            <person name="Berriman M."/>
        </authorList>
    </citation>
    <scope>NUCLEOTIDE SEQUENCE [LARGE SCALE GENOMIC DNA]</scope>
</reference>
<keyword evidence="3" id="KW-1185">Reference proteome</keyword>
<dbReference type="SUPFAM" id="SSF47459">
    <property type="entry name" value="HLH, helix-loop-helix DNA-binding domain"/>
    <property type="match status" value="1"/>
</dbReference>
<dbReference type="EMBL" id="HG805825">
    <property type="protein sequence ID" value="CDW52512.1"/>
    <property type="molecule type" value="Genomic_DNA"/>
</dbReference>
<name>A0A077YWT9_TRITR</name>
<dbReference type="GO" id="GO:0005634">
    <property type="term" value="C:nucleus"/>
    <property type="evidence" value="ECO:0007669"/>
    <property type="project" value="TreeGrafter"/>
</dbReference>
<gene>
    <name evidence="2" type="ORF">TTRE_0000077401</name>
</gene>
<dbReference type="GO" id="GO:0046983">
    <property type="term" value="F:protein dimerization activity"/>
    <property type="evidence" value="ECO:0007669"/>
    <property type="project" value="InterPro"/>
</dbReference>
<reference evidence="2" key="1">
    <citation type="submission" date="2014-01" db="EMBL/GenBank/DDBJ databases">
        <authorList>
            <person name="Aslett M."/>
        </authorList>
    </citation>
    <scope>NUCLEOTIDE SEQUENCE</scope>
</reference>
<dbReference type="Pfam" id="PF00010">
    <property type="entry name" value="HLH"/>
    <property type="match status" value="1"/>
</dbReference>
<sequence length="185" mass="21275">MSTTKSPSAKVDDNFYFKPDVKESIEPYIRRRKSRTHRRNVDEGGQEMRTKINSRERKRMHDLNHAMEALRQVMPFGKDPTTRKLSKVSTLVFARNYILTLTESLENAKRIMLQSHHHQSYNGNLLVPSMHTSSCLQPTVNPLATWSQLLLAQYHDQARRWPLEPTSGLPQLTSNVLTSPAALHS</sequence>